<dbReference type="HOGENOM" id="CLU_2315781_0_0_9"/>
<evidence type="ECO:0000313" key="1">
    <source>
        <dbReference type="EMBL" id="EGF14832.1"/>
    </source>
</evidence>
<reference evidence="1 2" key="1">
    <citation type="submission" date="2011-02" db="EMBL/GenBank/DDBJ databases">
        <authorList>
            <person name="Muzny D."/>
            <person name="Qin X."/>
            <person name="Deng J."/>
            <person name="Jiang H."/>
            <person name="Liu Y."/>
            <person name="Qu J."/>
            <person name="Song X.-Z."/>
            <person name="Zhang L."/>
            <person name="Thornton R."/>
            <person name="Coyle M."/>
            <person name="Francisco L."/>
            <person name="Jackson L."/>
            <person name="Javaid M."/>
            <person name="Korchina V."/>
            <person name="Kovar C."/>
            <person name="Mata R."/>
            <person name="Mathew T."/>
            <person name="Ngo R."/>
            <person name="Nguyen L."/>
            <person name="Nguyen N."/>
            <person name="Okwuonu G."/>
            <person name="Ongeri F."/>
            <person name="Pham C."/>
            <person name="Simmons D."/>
            <person name="Wilczek-Boney K."/>
            <person name="Hale W."/>
            <person name="Jakkamsetti A."/>
            <person name="Pham P."/>
            <person name="Ruth R."/>
            <person name="San Lucas F."/>
            <person name="Warren J."/>
            <person name="Zhang J."/>
            <person name="Zhao Z."/>
            <person name="Zhou C."/>
            <person name="Zhu D."/>
            <person name="Lee S."/>
            <person name="Bess C."/>
            <person name="Blankenburg K."/>
            <person name="Forbes L."/>
            <person name="Fu Q."/>
            <person name="Gubbala S."/>
            <person name="Hirani K."/>
            <person name="Jayaseelan J.C."/>
            <person name="Lara F."/>
            <person name="Munidasa M."/>
            <person name="Palculict T."/>
            <person name="Patil S."/>
            <person name="Pu L.-L."/>
            <person name="Saada N."/>
            <person name="Tang L."/>
            <person name="Weissenberger G."/>
            <person name="Zhu Y."/>
            <person name="Hemphill L."/>
            <person name="Shang Y."/>
            <person name="Youmans B."/>
            <person name="Ayvaz T."/>
            <person name="Ross M."/>
            <person name="Santibanez J."/>
            <person name="Aqrawi P."/>
            <person name="Gross S."/>
            <person name="Joshi V."/>
            <person name="Fowler G."/>
            <person name="Nazareth L."/>
            <person name="Reid J."/>
            <person name="Worley K."/>
            <person name="Petrosino J."/>
            <person name="Highlander S."/>
            <person name="Gibbs R."/>
        </authorList>
    </citation>
    <scope>NUCLEOTIDE SEQUENCE [LARGE SCALE GENOMIC DNA]</scope>
    <source>
        <strain evidence="1 2">DSM 19965</strain>
    </source>
</reference>
<dbReference type="AlphaFoldDB" id="F2BWG5"/>
<accession>F2BWG5</accession>
<protein>
    <submittedName>
        <fullName evidence="1">Uncharacterized protein</fullName>
    </submittedName>
</protein>
<dbReference type="EMBL" id="AFBB01000009">
    <property type="protein sequence ID" value="EGF14832.1"/>
    <property type="molecule type" value="Genomic_DNA"/>
</dbReference>
<dbReference type="Proteomes" id="UP000003503">
    <property type="component" value="Unassembled WGS sequence"/>
</dbReference>
<organism evidence="1 2">
    <name type="scientific">Dialister micraerophilus DSM 19965</name>
    <dbReference type="NCBI Taxonomy" id="888062"/>
    <lineage>
        <taxon>Bacteria</taxon>
        <taxon>Bacillati</taxon>
        <taxon>Bacillota</taxon>
        <taxon>Negativicutes</taxon>
        <taxon>Veillonellales</taxon>
        <taxon>Veillonellaceae</taxon>
        <taxon>Dialister</taxon>
    </lineage>
</organism>
<gene>
    <name evidence="1" type="ORF">HMPREF9083_0532</name>
</gene>
<dbReference type="STRING" id="888062.HMPREF9083_0532"/>
<keyword evidence="2" id="KW-1185">Reference proteome</keyword>
<comment type="caution">
    <text evidence="1">The sequence shown here is derived from an EMBL/GenBank/DDBJ whole genome shotgun (WGS) entry which is preliminary data.</text>
</comment>
<name>F2BWG5_9FIRM</name>
<proteinExistence type="predicted"/>
<evidence type="ECO:0000313" key="2">
    <source>
        <dbReference type="Proteomes" id="UP000003503"/>
    </source>
</evidence>
<sequence length="99" mass="11914">MFTLDLNKFCKEDFSAITLTIYFAVMYLDCRQYAYYRPTSVYHRNTSNARNKFKLHEKQRKRKRDNTNTYNVRIKHKTTKETQNSINIGIGIDIHNDEI</sequence>